<accession>A0ABP1DRB7</accession>
<evidence type="ECO:0000313" key="2">
    <source>
        <dbReference type="Proteomes" id="UP001497453"/>
    </source>
</evidence>
<name>A0ABP1DRB7_9APHY</name>
<keyword evidence="2" id="KW-1185">Reference proteome</keyword>
<reference evidence="2" key="1">
    <citation type="submission" date="2024-04" db="EMBL/GenBank/DDBJ databases">
        <authorList>
            <person name="Shaw F."/>
            <person name="Minotto A."/>
        </authorList>
    </citation>
    <scope>NUCLEOTIDE SEQUENCE [LARGE SCALE GENOMIC DNA]</scope>
</reference>
<gene>
    <name evidence="1" type="ORF">GFSPODELE1_LOCUS7367</name>
</gene>
<sequence length="170" mass="18589">MAAPVEARAAWDVKSAALAYVGKEWNVTPLYDVYFDSAVQGANGTYAFLRQKTNDLPVDNTFATVVFDANHNVQQFKSYRVPATYVEVNMPTISIQDAANAGEAALSGLTWTSEPENYGYIARSDGHIAFAYILHLKDSQGTVYVAYVNTRDGTIESLTNTQTGVNIVPH</sequence>
<protein>
    <submittedName>
        <fullName evidence="1">Uncharacterized protein</fullName>
    </submittedName>
</protein>
<organism evidence="1 2">
    <name type="scientific">Somion occarium</name>
    <dbReference type="NCBI Taxonomy" id="3059160"/>
    <lineage>
        <taxon>Eukaryota</taxon>
        <taxon>Fungi</taxon>
        <taxon>Dikarya</taxon>
        <taxon>Basidiomycota</taxon>
        <taxon>Agaricomycotina</taxon>
        <taxon>Agaricomycetes</taxon>
        <taxon>Polyporales</taxon>
        <taxon>Cerrenaceae</taxon>
        <taxon>Somion</taxon>
    </lineage>
</organism>
<evidence type="ECO:0000313" key="1">
    <source>
        <dbReference type="EMBL" id="CAL1709469.1"/>
    </source>
</evidence>
<proteinExistence type="predicted"/>
<dbReference type="Proteomes" id="UP001497453">
    <property type="component" value="Chromosome 5"/>
</dbReference>
<dbReference type="EMBL" id="OZ037948">
    <property type="protein sequence ID" value="CAL1709469.1"/>
    <property type="molecule type" value="Genomic_DNA"/>
</dbReference>